<dbReference type="AlphaFoldDB" id="A0A7K0CNU7"/>
<gene>
    <name evidence="2" type="ORF">SRB5_53070</name>
</gene>
<evidence type="ECO:0000256" key="1">
    <source>
        <dbReference type="SAM" id="MobiDB-lite"/>
    </source>
</evidence>
<reference evidence="2 3" key="1">
    <citation type="submission" date="2019-10" db="EMBL/GenBank/DDBJ databases">
        <title>Streptomyces smaragdinus sp. nov. and Streptomyces fabii sp. nov., isolated from the gut of fungus growing-termite Macrotermes natalensis.</title>
        <authorList>
            <person name="Schwitalla J."/>
            <person name="Benndorf R."/>
            <person name="Martin K."/>
            <person name="De Beer W."/>
            <person name="Kaster A.-K."/>
            <person name="Vollmers J."/>
            <person name="Poulsen M."/>
            <person name="Beemelmanns C."/>
        </authorList>
    </citation>
    <scope>NUCLEOTIDE SEQUENCE [LARGE SCALE GENOMIC DNA]</scope>
    <source>
        <strain evidence="2 3">RB5</strain>
    </source>
</reference>
<dbReference type="EMBL" id="WEGJ01000029">
    <property type="protein sequence ID" value="MQY15129.1"/>
    <property type="molecule type" value="Genomic_DNA"/>
</dbReference>
<comment type="caution">
    <text evidence="2">The sequence shown here is derived from an EMBL/GenBank/DDBJ whole genome shotgun (WGS) entry which is preliminary data.</text>
</comment>
<accession>A0A7K0CNU7</accession>
<proteinExistence type="predicted"/>
<name>A0A7K0CNU7_9ACTN</name>
<feature type="region of interest" description="Disordered" evidence="1">
    <location>
        <begin position="1"/>
        <end position="37"/>
    </location>
</feature>
<dbReference type="Proteomes" id="UP000466345">
    <property type="component" value="Unassembled WGS sequence"/>
</dbReference>
<evidence type="ECO:0000313" key="3">
    <source>
        <dbReference type="Proteomes" id="UP000466345"/>
    </source>
</evidence>
<feature type="compositionally biased region" description="Basic and acidic residues" evidence="1">
    <location>
        <begin position="17"/>
        <end position="37"/>
    </location>
</feature>
<sequence>MTSDNERVIPKLPRPRTSPENRPRPLPRQRDRRNESN</sequence>
<organism evidence="2 3">
    <name type="scientific">Streptomyces smaragdinus</name>
    <dbReference type="NCBI Taxonomy" id="2585196"/>
    <lineage>
        <taxon>Bacteria</taxon>
        <taxon>Bacillati</taxon>
        <taxon>Actinomycetota</taxon>
        <taxon>Actinomycetes</taxon>
        <taxon>Kitasatosporales</taxon>
        <taxon>Streptomycetaceae</taxon>
        <taxon>Streptomyces</taxon>
    </lineage>
</organism>
<evidence type="ECO:0000313" key="2">
    <source>
        <dbReference type="EMBL" id="MQY15129.1"/>
    </source>
</evidence>
<protein>
    <submittedName>
        <fullName evidence="2">Uncharacterized protein</fullName>
    </submittedName>
</protein>
<keyword evidence="3" id="KW-1185">Reference proteome</keyword>